<evidence type="ECO:0000313" key="2">
    <source>
        <dbReference type="Proteomes" id="UP000180254"/>
    </source>
</evidence>
<sequence length="201" mass="23863">MKIYILDREYEFENEEQELDDILKTIYSESNKSGRHLAYAVIDGRDVYTDFREYIEKRIDSIKSIKVVTMTFREMIRNSIISIRDYIEEEKGNILFIARQFEEGPDEDVIKDLDELLEGMGWIIEYFQRVDSTQNLAHVIPDYYIWNEYALDVYRLGQVINDLEEVVMNDDEKEIGAKIVDILPVFEDMQEKLDRLYAAGE</sequence>
<dbReference type="Proteomes" id="UP000180254">
    <property type="component" value="Unassembled WGS sequence"/>
</dbReference>
<dbReference type="EMBL" id="MKIE01000010">
    <property type="protein sequence ID" value="OHW61574.1"/>
    <property type="molecule type" value="Genomic_DNA"/>
</dbReference>
<protein>
    <submittedName>
        <fullName evidence="1">Uncharacterized protein</fullName>
    </submittedName>
</protein>
<proteinExistence type="predicted"/>
<gene>
    <name evidence="1" type="ORF">EUAN_20120</name>
</gene>
<dbReference type="RefSeq" id="WP_071064172.1">
    <property type="nucleotide sequence ID" value="NZ_MKIE01000010.1"/>
</dbReference>
<evidence type="ECO:0000313" key="1">
    <source>
        <dbReference type="EMBL" id="OHW61574.1"/>
    </source>
</evidence>
<accession>A0A1S1V512</accession>
<name>A0A1S1V512_9FIRM</name>
<organism evidence="1 2">
    <name type="scientific">Andreesenia angusta</name>
    <dbReference type="NCBI Taxonomy" id="39480"/>
    <lineage>
        <taxon>Bacteria</taxon>
        <taxon>Bacillati</taxon>
        <taxon>Bacillota</taxon>
        <taxon>Tissierellia</taxon>
        <taxon>Tissierellales</taxon>
        <taxon>Gottschalkiaceae</taxon>
        <taxon>Andreesenia</taxon>
    </lineage>
</organism>
<comment type="caution">
    <text evidence="1">The sequence shown here is derived from an EMBL/GenBank/DDBJ whole genome shotgun (WGS) entry which is preliminary data.</text>
</comment>
<dbReference type="AlphaFoldDB" id="A0A1S1V512"/>
<reference evidence="1 2" key="1">
    <citation type="submission" date="2016-09" db="EMBL/GenBank/DDBJ databases">
        <title>Genome sequence of Eubacterium angustum.</title>
        <authorList>
            <person name="Poehlein A."/>
            <person name="Daniel R."/>
        </authorList>
    </citation>
    <scope>NUCLEOTIDE SEQUENCE [LARGE SCALE GENOMIC DNA]</scope>
    <source>
        <strain evidence="1 2">DSM 1989</strain>
    </source>
</reference>
<dbReference type="OrthoDB" id="1683192at2"/>
<keyword evidence="2" id="KW-1185">Reference proteome</keyword>
<dbReference type="STRING" id="39480.EUAN_20120"/>